<keyword evidence="2" id="KW-1185">Reference proteome</keyword>
<dbReference type="PATRIC" id="fig|74031.6.peg.3099"/>
<dbReference type="Pfam" id="PF06835">
    <property type="entry name" value="LptC"/>
    <property type="match status" value="1"/>
</dbReference>
<accession>A0A0L6CRQ8</accession>
<evidence type="ECO:0000313" key="2">
    <source>
        <dbReference type="Proteomes" id="UP000037046"/>
    </source>
</evidence>
<sequence>MARADNTYSRVVAGMKVLLPLIALGLLSTLFLISRTVDPSKSVPVAQADVKKRAQDMGASNPSFAGVTDTGDEILFSAGIARPGRDVDGPITADAVTAQIRLAAGTTVDITARAAEFDQRAMKTQLRGDVQITTSTGYVIDTDRLDMNLDALDATTPDTVTATGPLGDLTAGQMVLRNANGNGAAELLFTEGVKLIYQPPDVGD</sequence>
<comment type="caution">
    <text evidence="1">The sequence shown here is derived from an EMBL/GenBank/DDBJ whole genome shotgun (WGS) entry which is preliminary data.</text>
</comment>
<dbReference type="Gene3D" id="2.60.450.10">
    <property type="entry name" value="Lipopolysaccharide (LPS) transport protein A like domain"/>
    <property type="match status" value="1"/>
</dbReference>
<organism evidence="1 2">
    <name type="scientific">Roseovarius tolerans</name>
    <dbReference type="NCBI Taxonomy" id="74031"/>
    <lineage>
        <taxon>Bacteria</taxon>
        <taxon>Pseudomonadati</taxon>
        <taxon>Pseudomonadota</taxon>
        <taxon>Alphaproteobacteria</taxon>
        <taxon>Rhodobacterales</taxon>
        <taxon>Roseobacteraceae</taxon>
        <taxon>Roseovarius</taxon>
    </lineage>
</organism>
<reference evidence="2" key="1">
    <citation type="submission" date="2015-07" db="EMBL/GenBank/DDBJ databases">
        <title>Draft Genome Sequence of Roseovarius tolerans EL-164, a producer of N-Acylated Alanine Methyl Esters (NAMEs).</title>
        <authorList>
            <person name="Voget S."/>
            <person name="Bruns H."/>
            <person name="Wagner-Doebler I."/>
            <person name="Schulz S."/>
            <person name="Daniel R."/>
        </authorList>
    </citation>
    <scope>NUCLEOTIDE SEQUENCE [LARGE SCALE GENOMIC DNA]</scope>
    <source>
        <strain evidence="2">EL-164</strain>
    </source>
</reference>
<evidence type="ECO:0000313" key="1">
    <source>
        <dbReference type="EMBL" id="KNX40434.1"/>
    </source>
</evidence>
<dbReference type="EMBL" id="LGVV01000053">
    <property type="protein sequence ID" value="KNX40434.1"/>
    <property type="molecule type" value="Genomic_DNA"/>
</dbReference>
<dbReference type="Proteomes" id="UP000037046">
    <property type="component" value="Unassembled WGS sequence"/>
</dbReference>
<proteinExistence type="predicted"/>
<gene>
    <name evidence="1" type="ORF">ROTO_30380</name>
</gene>
<dbReference type="AlphaFoldDB" id="A0A0L6CRQ8"/>
<dbReference type="STRING" id="74031.SAMN04488077_11922"/>
<dbReference type="InterPro" id="IPR010664">
    <property type="entry name" value="LipoPS_assembly_LptC-rel"/>
</dbReference>
<name>A0A0L6CRQ8_9RHOB</name>
<dbReference type="RefSeq" id="WP_050663887.1">
    <property type="nucleotide sequence ID" value="NZ_CP118494.1"/>
</dbReference>
<dbReference type="OrthoDB" id="7871110at2"/>
<protein>
    <submittedName>
        <fullName evidence="1">Lipopolysaccharide-assembly, LptC-like protein</fullName>
    </submittedName>
</protein>